<reference evidence="3 4" key="1">
    <citation type="journal article" date="2015" name="Genome Biol. Evol.">
        <title>Phylogenomic analyses indicate that early fungi evolved digesting cell walls of algal ancestors of land plants.</title>
        <authorList>
            <person name="Chang Y."/>
            <person name="Wang S."/>
            <person name="Sekimoto S."/>
            <person name="Aerts A.L."/>
            <person name="Choi C."/>
            <person name="Clum A."/>
            <person name="LaButti K.M."/>
            <person name="Lindquist E.A."/>
            <person name="Yee Ngan C."/>
            <person name="Ohm R.A."/>
            <person name="Salamov A.A."/>
            <person name="Grigoriev I.V."/>
            <person name="Spatafora J.W."/>
            <person name="Berbee M.L."/>
        </authorList>
    </citation>
    <scope>NUCLEOTIDE SEQUENCE [LARGE SCALE GENOMIC DNA]</scope>
    <source>
        <strain evidence="3 4">JEL478</strain>
    </source>
</reference>
<dbReference type="OMA" id="CHEGREV"/>
<dbReference type="PANTHER" id="PTHR45532:SF1">
    <property type="entry name" value="WD REPEAT-CONTAINING PROTEIN 97"/>
    <property type="match status" value="1"/>
</dbReference>
<dbReference type="InterPro" id="IPR015943">
    <property type="entry name" value="WD40/YVTN_repeat-like_dom_sf"/>
</dbReference>
<feature type="compositionally biased region" description="Polar residues" evidence="2">
    <location>
        <begin position="1006"/>
        <end position="1022"/>
    </location>
</feature>
<proteinExistence type="predicted"/>
<sequence length="1822" mass="200362">MAALHGTRSVHTSSGDAGSRKRDDDRVHPVDADGSHPHDTAASALSRRVSAPASAKVYLLVCIDKSQTAHVWDCPAATGDENNGHETTGGAGDEVAFGEDGGVLKSGADGAAGSGSARDSQRARMSVVLGAEVSGLIFLPMVTMYAARGHDTVIRINLAHPLSELTYDLPTHSLVVAHPSHITFYTYHLSHRPRIATPAERAAAMLKPARSPGSAGAGGIGGAGAVPPQMNPTSLPAVALTPRVEVKPGWSDDEWITAARVDPKARVVYLVAGTKVAIFSADSGQELASSANVAERNVTCVLFYEGYRYTLFGLTDGTTQSARNAVVVKSFNFALVRTITAHTRAVTALAHYPHGPFVLSAGLDKTVRMISVATFEEVYRINFSEPVCSLTVMDDLMFHVRLFNRVCVYTFNHIASTFASLGSPIRRLSCLKSHGTPRRVLAWTEDGTVRLMSPHARLASDAGVVPARRSEYVKGATLATMFSVVEQERMMDVAYCRVLDRLYVLMEGGEIWCVATDVNPCALADVWGRAGNEQEGLSHLAVFEGKLDMTSFKSSECAPTGGGTFVLLLAGSVAGQVLLLGRGGVVVERFKLHDGKITALHVERKQHLVLTASVDHTVRVLTVDVRSKQVLSPYLTINCGFVPRMVSVMDTILAATDEQIVAMYMVDWNTSTYRFLPGHNRSDDHNDTITSLLALPKISCFVTSSKDGLMKLWDNMSGLVREINFGEPVLSTCCVNPVGDLLVATRSELQLVEYRAYLPPGYLKSVSQMEFKPTMIEQPLAFSEESDFFRLSRQRTESTRLPFGLSKGKDLRSAVDHVQIDRLKERLSRRTSNANESIKPAMSTAGGIAALVCAIENSFDVEKEIARKVALKEQSANKTASNLMRRFLTRKNLGYSQNDSNTSFSRGTINSSSGSDAVVFIPVTSSAVMLDSPVENDTFGAPSWSTLAIDGGPDTTTKHEQDEIVILDQDVPVAPDGELPNSNPIQGLIDKWCLAHNITIHRPLRTKSQAESRSTPLPLTTHSRSDTLQKQNEYQERIRRMLNKAKQQEEANRQQELETKITLGDFEDESSDSSPPDELIAVQPIEETPQIRLQQEESLDDLERFQKGLREQILQNEPKTEPSSPPPDPPVVEEKTTREPSVQAPPPPAMPKILEQSFKYSWFPQDDVFYPVEDTIHAALGKKSTTKFKIDPEPDALQHMLVKLFNSKATSHKTRKEIVEYHLWIHKETGFRDINLALNTYITYLQVFSLTPKTDHTDPDEVMVCISIIEAIAHFGREHYETIPLALHLTQSRVEVVRKRSLQLLRYLGVTHPQDSLLQSRIARIVGKVQVTHAITGENEKSVKPNGHGIVEQKQAPFTHSNSPSRMETSQQSGTTANQVQSLSQDVNQSVKDVSRVQLSETEPLHSFAASPIRQALLEWLRGQLKNLLMSILNDVLTQSTHESNESALAEQKLLELSKVDSWGNSSKERQIVTRAGIQRKTGRTKLSTEIEELPNQSLSDSFKSSDSLLNNMLAPFEPAPTTLEVEGERPTNPSTESGARSVSRWKRAIKISGGNRLATVVQDAMQKKRARRHSSNQSLSKEALTGGAVPEHTQKLPPLDIDVGDTFGPPLAPTGESIRISDPIHVLTSPTAEDFVASINWYISHGLRKIAAAEQARHNILHEQDKQRREKEEAAKALAKMKEYAAIKAAEKKALAFEEERKRRKRVAAPIHYQKASALVSDEEIASLAGHGNLEKFVTHRSVCHEGREVTDYPLESFPSVIDTRFSRPHATIVSLHLKALQHSLPRAKGDDSIVDGTDVTEAVVATTRRWFLPGQAAVLK</sequence>
<accession>A0A139B1E3</accession>
<feature type="region of interest" description="Disordered" evidence="2">
    <location>
        <begin position="1115"/>
        <end position="1150"/>
    </location>
</feature>
<dbReference type="Proteomes" id="UP000070544">
    <property type="component" value="Unassembled WGS sequence"/>
</dbReference>
<dbReference type="PANTHER" id="PTHR45532">
    <property type="entry name" value="WD REPEAT-CONTAINING PROTEIN 97"/>
    <property type="match status" value="1"/>
</dbReference>
<dbReference type="InterPro" id="IPR036322">
    <property type="entry name" value="WD40_repeat_dom_sf"/>
</dbReference>
<protein>
    <recommendedName>
        <fullName evidence="5">WD40 repeat-like protein</fullName>
    </recommendedName>
</protein>
<dbReference type="OrthoDB" id="6262491at2759"/>
<dbReference type="InterPro" id="IPR011044">
    <property type="entry name" value="Quino_amine_DH_bsu"/>
</dbReference>
<dbReference type="STRING" id="1344416.A0A139B1E3"/>
<dbReference type="InterPro" id="IPR001680">
    <property type="entry name" value="WD40_rpt"/>
</dbReference>
<gene>
    <name evidence="3" type="ORF">M427DRAFT_141963</name>
</gene>
<name>A0A139B1E3_GONPJ</name>
<dbReference type="SUPFAM" id="SSF50969">
    <property type="entry name" value="YVTN repeat-like/Quinoprotein amine dehydrogenase"/>
    <property type="match status" value="1"/>
</dbReference>
<organism evidence="3 4">
    <name type="scientific">Gonapodya prolifera (strain JEL478)</name>
    <name type="common">Monoblepharis prolifera</name>
    <dbReference type="NCBI Taxonomy" id="1344416"/>
    <lineage>
        <taxon>Eukaryota</taxon>
        <taxon>Fungi</taxon>
        <taxon>Fungi incertae sedis</taxon>
        <taxon>Chytridiomycota</taxon>
        <taxon>Chytridiomycota incertae sedis</taxon>
        <taxon>Monoblepharidomycetes</taxon>
        <taxon>Monoblepharidales</taxon>
        <taxon>Gonapodyaceae</taxon>
        <taxon>Gonapodya</taxon>
    </lineage>
</organism>
<feature type="compositionally biased region" description="Basic and acidic residues" evidence="2">
    <location>
        <begin position="18"/>
        <end position="39"/>
    </location>
</feature>
<keyword evidence="4" id="KW-1185">Reference proteome</keyword>
<feature type="region of interest" description="Disordered" evidence="2">
    <location>
        <begin position="1524"/>
        <end position="1544"/>
    </location>
</feature>
<evidence type="ECO:0000256" key="2">
    <source>
        <dbReference type="SAM" id="MobiDB-lite"/>
    </source>
</evidence>
<feature type="region of interest" description="Disordered" evidence="2">
    <location>
        <begin position="1"/>
        <end position="47"/>
    </location>
</feature>
<feature type="compositionally biased region" description="Polar residues" evidence="2">
    <location>
        <begin position="1532"/>
        <end position="1541"/>
    </location>
</feature>
<feature type="region of interest" description="Disordered" evidence="2">
    <location>
        <begin position="1005"/>
        <end position="1029"/>
    </location>
</feature>
<evidence type="ECO:0000313" key="4">
    <source>
        <dbReference type="Proteomes" id="UP000070544"/>
    </source>
</evidence>
<dbReference type="SMART" id="SM00320">
    <property type="entry name" value="WD40"/>
    <property type="match status" value="4"/>
</dbReference>
<dbReference type="SUPFAM" id="SSF50978">
    <property type="entry name" value="WD40 repeat-like"/>
    <property type="match status" value="1"/>
</dbReference>
<feature type="repeat" description="WD" evidence="1">
    <location>
        <begin position="682"/>
        <end position="714"/>
    </location>
</feature>
<keyword evidence="1" id="KW-0853">WD repeat</keyword>
<dbReference type="Gene3D" id="2.130.10.10">
    <property type="entry name" value="YVTN repeat-like/Quinoprotein amine dehydrogenase"/>
    <property type="match status" value="2"/>
</dbReference>
<dbReference type="Pfam" id="PF00400">
    <property type="entry name" value="WD40"/>
    <property type="match status" value="2"/>
</dbReference>
<dbReference type="EMBL" id="KQ965731">
    <property type="protein sequence ID" value="KXS22555.1"/>
    <property type="molecule type" value="Genomic_DNA"/>
</dbReference>
<evidence type="ECO:0000256" key="1">
    <source>
        <dbReference type="PROSITE-ProRule" id="PRU00221"/>
    </source>
</evidence>
<dbReference type="PROSITE" id="PS50082">
    <property type="entry name" value="WD_REPEATS_2"/>
    <property type="match status" value="2"/>
</dbReference>
<feature type="region of interest" description="Disordered" evidence="2">
    <location>
        <begin position="1567"/>
        <end position="1600"/>
    </location>
</feature>
<evidence type="ECO:0000313" key="3">
    <source>
        <dbReference type="EMBL" id="KXS22555.1"/>
    </source>
</evidence>
<feature type="repeat" description="WD" evidence="1">
    <location>
        <begin position="339"/>
        <end position="380"/>
    </location>
</feature>
<dbReference type="PROSITE" id="PS50294">
    <property type="entry name" value="WD_REPEATS_REGION"/>
    <property type="match status" value="1"/>
</dbReference>
<evidence type="ECO:0008006" key="5">
    <source>
        <dbReference type="Google" id="ProtNLM"/>
    </source>
</evidence>
<feature type="region of interest" description="Disordered" evidence="2">
    <location>
        <begin position="1356"/>
        <end position="1386"/>
    </location>
</feature>